<dbReference type="OrthoDB" id="2286242at2759"/>
<reference evidence="3" key="1">
    <citation type="submission" date="2025-08" db="UniProtKB">
        <authorList>
            <consortium name="RefSeq"/>
        </authorList>
    </citation>
    <scope>IDENTIFICATION</scope>
</reference>
<dbReference type="RefSeq" id="XP_026726897.1">
    <property type="nucleotide sequence ID" value="XM_026871096.1"/>
</dbReference>
<name>A0A7E5VF39_TRINI</name>
<sequence length="346" mass="40239">MTSSSDSETYQEAEIPILTRRTMESILRPPQPFIFENDITNVTSGNLSKEWEKWKKAFKIYYEACELHSKENIVQINILLHIIGEKCREVYEQFTGEYKTIEDLLKAFDAFFLPRKNITIERHSFFTRDQRDLESIEQYVFELNKIAAKCEFKDLCSELVRDKMICGIKDGGLRERLLREPDLSLSKAIDICRLAEISRAQAKNIKSENQEQSHNVHTVSKKEKEKKNIHYASSAPRYNKRRPTGSSGGDVRASRHYHEQSEKQRSAGHEREYQEKGRRLLRPRAVCGKCGKNHEKYKCPAYGQRCSACRKMNHYSRMCRVYEVQEDSSDQVSTIKWSSGKSGANS</sequence>
<dbReference type="PANTHER" id="PTHR33198">
    <property type="entry name" value="ANK_REP_REGION DOMAIN-CONTAINING PROTEIN-RELATED"/>
    <property type="match status" value="1"/>
</dbReference>
<organism evidence="2 3">
    <name type="scientific">Trichoplusia ni</name>
    <name type="common">Cabbage looper</name>
    <dbReference type="NCBI Taxonomy" id="7111"/>
    <lineage>
        <taxon>Eukaryota</taxon>
        <taxon>Metazoa</taxon>
        <taxon>Ecdysozoa</taxon>
        <taxon>Arthropoda</taxon>
        <taxon>Hexapoda</taxon>
        <taxon>Insecta</taxon>
        <taxon>Pterygota</taxon>
        <taxon>Neoptera</taxon>
        <taxon>Endopterygota</taxon>
        <taxon>Lepidoptera</taxon>
        <taxon>Glossata</taxon>
        <taxon>Ditrysia</taxon>
        <taxon>Noctuoidea</taxon>
        <taxon>Noctuidae</taxon>
        <taxon>Plusiinae</taxon>
        <taxon>Trichoplusia</taxon>
    </lineage>
</organism>
<accession>A0A7E5VF39</accession>
<protein>
    <submittedName>
        <fullName evidence="3">Uncharacterized protein LOC113493227 isoform X1</fullName>
    </submittedName>
</protein>
<dbReference type="GeneID" id="113493227"/>
<keyword evidence="2" id="KW-1185">Reference proteome</keyword>
<evidence type="ECO:0000313" key="3">
    <source>
        <dbReference type="RefSeq" id="XP_026726897.1"/>
    </source>
</evidence>
<dbReference type="InParanoid" id="A0A7E5VF39"/>
<feature type="region of interest" description="Disordered" evidence="1">
    <location>
        <begin position="327"/>
        <end position="346"/>
    </location>
</feature>
<gene>
    <name evidence="3" type="primary">LOC113493227</name>
</gene>
<evidence type="ECO:0000256" key="1">
    <source>
        <dbReference type="SAM" id="MobiDB-lite"/>
    </source>
</evidence>
<proteinExistence type="predicted"/>
<feature type="region of interest" description="Disordered" evidence="1">
    <location>
        <begin position="205"/>
        <end position="277"/>
    </location>
</feature>
<feature type="compositionally biased region" description="Polar residues" evidence="1">
    <location>
        <begin position="330"/>
        <end position="346"/>
    </location>
</feature>
<feature type="compositionally biased region" description="Basic and acidic residues" evidence="1">
    <location>
        <begin position="252"/>
        <end position="277"/>
    </location>
</feature>
<evidence type="ECO:0000313" key="2">
    <source>
        <dbReference type="Proteomes" id="UP000322000"/>
    </source>
</evidence>
<dbReference type="KEGG" id="tnl:113493227"/>
<dbReference type="AlphaFoldDB" id="A0A7E5VF39"/>
<dbReference type="Proteomes" id="UP000322000">
    <property type="component" value="Chromosome 4"/>
</dbReference>